<dbReference type="SUPFAM" id="SSF47923">
    <property type="entry name" value="Ypt/Rab-GAP domain of gyp1p"/>
    <property type="match status" value="2"/>
</dbReference>
<organism evidence="4 5">
    <name type="scientific">Scytalidium lignicola</name>
    <name type="common">Hyphomycete</name>
    <dbReference type="NCBI Taxonomy" id="5539"/>
    <lineage>
        <taxon>Eukaryota</taxon>
        <taxon>Fungi</taxon>
        <taxon>Dikarya</taxon>
        <taxon>Ascomycota</taxon>
        <taxon>Pezizomycotina</taxon>
        <taxon>Leotiomycetes</taxon>
        <taxon>Leotiomycetes incertae sedis</taxon>
        <taxon>Scytalidium</taxon>
    </lineage>
</organism>
<dbReference type="GO" id="GO:0005096">
    <property type="term" value="F:GTPase activator activity"/>
    <property type="evidence" value="ECO:0007669"/>
    <property type="project" value="UniProtKB-KW"/>
</dbReference>
<evidence type="ECO:0000313" key="5">
    <source>
        <dbReference type="Proteomes" id="UP000258309"/>
    </source>
</evidence>
<keyword evidence="1" id="KW-0343">GTPase activation</keyword>
<reference evidence="4 5" key="1">
    <citation type="submission" date="2018-05" db="EMBL/GenBank/DDBJ databases">
        <title>Draft genome sequence of Scytalidium lignicola DSM 105466, a ubiquitous saprotrophic fungus.</title>
        <authorList>
            <person name="Buettner E."/>
            <person name="Gebauer A.M."/>
            <person name="Hofrichter M."/>
            <person name="Liers C."/>
            <person name="Kellner H."/>
        </authorList>
    </citation>
    <scope>NUCLEOTIDE SEQUENCE [LARGE SCALE GENOMIC DNA]</scope>
    <source>
        <strain evidence="4 5">DSM 105466</strain>
    </source>
</reference>
<evidence type="ECO:0000313" key="4">
    <source>
        <dbReference type="EMBL" id="RFU35752.1"/>
    </source>
</evidence>
<sequence>MMTRMLEIGFQVAKTFQSPWNTLRRDEEMRAEIFQDIERCMPEEPFFRRSDIQQMMLDILFVFCKINQDVGYRQGMHELLAPIIWVIEQDAIDSTSSKQIADTGKDFDDSLLKEVLDFNYIEHDAFTLLSLVMRSAKSFYELGEPDRRSGTPSTNTQGGVSPIVEKSKKIHEFYLAQVDPELARHLTDIEVLPQIFLIRWIRLLFGREFPFEDLLELWDTLFAEDPELNLIDLICVAMLVRIRWQLLEANYSFALMLLLKYPSTSPPHAPRTFVDDAIYLRDNLNATGGARLNNKYSERHLALQELIPDHLSSEDQLLSSTQKHSKTRSPLSARFLQQQGGVEALFQGAAKGVFERGERLGINRAVREAVDEVKKKHAGVTGIEGKLDIQEKFKPATNRNGQLAKMLDNAMADLRAVSISTNEDKEVYLKAMDLAISRVDFVKVYLEDASIPLPMDIEQPATSKPDVVTMAPSPSSSQEHPPDPGLKISTSPSSQHSLLDSLTASIETEEHLENMTEDKLLPSDVGQIKSSHDGPEQSSQEPELPAQPKAPVPTRASIAQSSFAWMLEPNDSSNSSSPTPPFRSSAKRSNVRREKAAFLFGESEEDITKTARLPSPADADEGFNLGSIRGWKERKDEAEGEP</sequence>
<feature type="compositionally biased region" description="Polar residues" evidence="2">
    <location>
        <begin position="488"/>
        <end position="498"/>
    </location>
</feature>
<dbReference type="InterPro" id="IPR035969">
    <property type="entry name" value="Rab-GAP_TBC_sf"/>
</dbReference>
<keyword evidence="5" id="KW-1185">Reference proteome</keyword>
<dbReference type="PANTHER" id="PTHR22957:SF337">
    <property type="entry name" value="TBC1 DOMAIN FAMILY MEMBER 5"/>
    <property type="match status" value="1"/>
</dbReference>
<dbReference type="STRING" id="5539.A0A3E2HR39"/>
<protein>
    <recommendedName>
        <fullName evidence="3">Rab-GAP TBC domain-containing protein</fullName>
    </recommendedName>
</protein>
<dbReference type="SMART" id="SM00164">
    <property type="entry name" value="TBC"/>
    <property type="match status" value="1"/>
</dbReference>
<feature type="domain" description="Rab-GAP TBC" evidence="3">
    <location>
        <begin position="1"/>
        <end position="225"/>
    </location>
</feature>
<dbReference type="PROSITE" id="PS50086">
    <property type="entry name" value="TBC_RABGAP"/>
    <property type="match status" value="1"/>
</dbReference>
<accession>A0A3E2HR39</accession>
<dbReference type="OMA" id="SPWQTLR"/>
<dbReference type="FunFam" id="1.10.472.80:FF:000038">
    <property type="entry name" value="TBC1 domain family member 5"/>
    <property type="match status" value="1"/>
</dbReference>
<gene>
    <name evidence="4" type="ORF">B7463_g624</name>
</gene>
<comment type="caution">
    <text evidence="4">The sequence shown here is derived from an EMBL/GenBank/DDBJ whole genome shotgun (WGS) entry which is preliminary data.</text>
</comment>
<evidence type="ECO:0000256" key="2">
    <source>
        <dbReference type="SAM" id="MobiDB-lite"/>
    </source>
</evidence>
<evidence type="ECO:0000259" key="3">
    <source>
        <dbReference type="PROSITE" id="PS50086"/>
    </source>
</evidence>
<evidence type="ECO:0000256" key="1">
    <source>
        <dbReference type="ARBA" id="ARBA00022468"/>
    </source>
</evidence>
<feature type="non-terminal residue" evidence="4">
    <location>
        <position position="1"/>
    </location>
</feature>
<dbReference type="FunFam" id="1.10.8.270:FF:000031">
    <property type="entry name" value="TBC1 domain family member 5"/>
    <property type="match status" value="1"/>
</dbReference>
<dbReference type="Pfam" id="PF00566">
    <property type="entry name" value="RabGAP-TBC"/>
    <property type="match status" value="1"/>
</dbReference>
<dbReference type="Gene3D" id="1.10.472.80">
    <property type="entry name" value="Ypt/Rab-GAP domain of gyp1p, domain 3"/>
    <property type="match status" value="1"/>
</dbReference>
<feature type="non-terminal residue" evidence="4">
    <location>
        <position position="642"/>
    </location>
</feature>
<dbReference type="OrthoDB" id="27140at2759"/>
<feature type="compositionally biased region" description="Basic and acidic residues" evidence="2">
    <location>
        <begin position="512"/>
        <end position="521"/>
    </location>
</feature>
<dbReference type="PANTHER" id="PTHR22957">
    <property type="entry name" value="TBC1 DOMAIN FAMILY MEMBER GTPASE-ACTIVATING PROTEIN"/>
    <property type="match status" value="1"/>
</dbReference>
<dbReference type="Proteomes" id="UP000258309">
    <property type="component" value="Unassembled WGS sequence"/>
</dbReference>
<dbReference type="AlphaFoldDB" id="A0A3E2HR39"/>
<dbReference type="EMBL" id="NCSJ02000005">
    <property type="protein sequence ID" value="RFU35752.1"/>
    <property type="molecule type" value="Genomic_DNA"/>
</dbReference>
<dbReference type="InterPro" id="IPR000195">
    <property type="entry name" value="Rab-GAP-TBC_dom"/>
</dbReference>
<proteinExistence type="predicted"/>
<feature type="region of interest" description="Disordered" evidence="2">
    <location>
        <begin position="456"/>
        <end position="498"/>
    </location>
</feature>
<feature type="region of interest" description="Disordered" evidence="2">
    <location>
        <begin position="512"/>
        <end position="642"/>
    </location>
</feature>
<name>A0A3E2HR39_SCYLI</name>
<dbReference type="Gene3D" id="1.10.8.270">
    <property type="entry name" value="putative rabgap domain of human tbc1 domain family member 14 like domains"/>
    <property type="match status" value="1"/>
</dbReference>
<feature type="compositionally biased region" description="Basic and acidic residues" evidence="2">
    <location>
        <begin position="630"/>
        <end position="642"/>
    </location>
</feature>